<dbReference type="AlphaFoldDB" id="S2J7Q8"/>
<proteinExistence type="predicted"/>
<protein>
    <submittedName>
        <fullName evidence="1">Uncharacterized protein</fullName>
    </submittedName>
</protein>
<dbReference type="VEuPathDB" id="FungiDB:HMPREF1544_08871"/>
<name>S2J7Q8_MUCC1</name>
<dbReference type="OrthoDB" id="432234at2759"/>
<evidence type="ECO:0000313" key="2">
    <source>
        <dbReference type="Proteomes" id="UP000014254"/>
    </source>
</evidence>
<dbReference type="InParanoid" id="S2J7Q8"/>
<gene>
    <name evidence="1" type="ORF">HMPREF1544_08871</name>
</gene>
<dbReference type="STRING" id="1220926.S2J7Q8"/>
<accession>S2J7Q8</accession>
<keyword evidence="2" id="KW-1185">Reference proteome</keyword>
<sequence>MRQSATSAAEFLKFLNLFRTNDYTSDDPFAVKYIANRCKRDEQSTQEASRRISYNNATRITRGVYRTRYTRPQFPIKIAFASTTQKVQSMSIAGGVAVSIAQPFKLPGQFYVACSRVTDSRNLYFLGGHLKKVKGVSNKKDITNFIRNFER</sequence>
<reference evidence="2" key="1">
    <citation type="submission" date="2013-05" db="EMBL/GenBank/DDBJ databases">
        <title>The Genome sequence of Mucor circinelloides f. circinelloides 1006PhL.</title>
        <authorList>
            <consortium name="The Broad Institute Genomics Platform"/>
            <person name="Cuomo C."/>
            <person name="Earl A."/>
            <person name="Findley K."/>
            <person name="Lee S.C."/>
            <person name="Walker B."/>
            <person name="Young S."/>
            <person name="Zeng Q."/>
            <person name="Gargeya S."/>
            <person name="Fitzgerald M."/>
            <person name="Haas B."/>
            <person name="Abouelleil A."/>
            <person name="Allen A.W."/>
            <person name="Alvarado L."/>
            <person name="Arachchi H.M."/>
            <person name="Berlin A.M."/>
            <person name="Chapman S.B."/>
            <person name="Gainer-Dewar J."/>
            <person name="Goldberg J."/>
            <person name="Griggs A."/>
            <person name="Gujja S."/>
            <person name="Hansen M."/>
            <person name="Howarth C."/>
            <person name="Imamovic A."/>
            <person name="Ireland A."/>
            <person name="Larimer J."/>
            <person name="McCowan C."/>
            <person name="Murphy C."/>
            <person name="Pearson M."/>
            <person name="Poon T.W."/>
            <person name="Priest M."/>
            <person name="Roberts A."/>
            <person name="Saif S."/>
            <person name="Shea T."/>
            <person name="Sisk P."/>
            <person name="Sykes S."/>
            <person name="Wortman J."/>
            <person name="Nusbaum C."/>
            <person name="Birren B."/>
        </authorList>
    </citation>
    <scope>NUCLEOTIDE SEQUENCE [LARGE SCALE GENOMIC DNA]</scope>
    <source>
        <strain evidence="2">1006PhL</strain>
    </source>
</reference>
<evidence type="ECO:0000313" key="1">
    <source>
        <dbReference type="EMBL" id="EPB84352.1"/>
    </source>
</evidence>
<organism evidence="1 2">
    <name type="scientific">Mucor circinelloides f. circinelloides (strain 1006PhL)</name>
    <name type="common">Mucormycosis agent</name>
    <name type="synonym">Calyptromyces circinelloides</name>
    <dbReference type="NCBI Taxonomy" id="1220926"/>
    <lineage>
        <taxon>Eukaryota</taxon>
        <taxon>Fungi</taxon>
        <taxon>Fungi incertae sedis</taxon>
        <taxon>Mucoromycota</taxon>
        <taxon>Mucoromycotina</taxon>
        <taxon>Mucoromycetes</taxon>
        <taxon>Mucorales</taxon>
        <taxon>Mucorineae</taxon>
        <taxon>Mucoraceae</taxon>
        <taxon>Mucor</taxon>
    </lineage>
</organism>
<dbReference type="Proteomes" id="UP000014254">
    <property type="component" value="Unassembled WGS sequence"/>
</dbReference>
<dbReference type="EMBL" id="KE124041">
    <property type="protein sequence ID" value="EPB84352.1"/>
    <property type="molecule type" value="Genomic_DNA"/>
</dbReference>